<keyword evidence="3" id="KW-1185">Reference proteome</keyword>
<keyword evidence="1" id="KW-0812">Transmembrane</keyword>
<keyword evidence="1" id="KW-1133">Transmembrane helix</keyword>
<feature type="transmembrane region" description="Helical" evidence="1">
    <location>
        <begin position="19"/>
        <end position="37"/>
    </location>
</feature>
<protein>
    <submittedName>
        <fullName evidence="2">Uncharacterized protein</fullName>
    </submittedName>
</protein>
<evidence type="ECO:0000313" key="3">
    <source>
        <dbReference type="Proteomes" id="UP001530315"/>
    </source>
</evidence>
<reference evidence="2 3" key="1">
    <citation type="submission" date="2024-10" db="EMBL/GenBank/DDBJ databases">
        <title>Updated reference genomes for cyclostephanoid diatoms.</title>
        <authorList>
            <person name="Roberts W.R."/>
            <person name="Alverson A.J."/>
        </authorList>
    </citation>
    <scope>NUCLEOTIDE SEQUENCE [LARGE SCALE GENOMIC DNA]</scope>
    <source>
        <strain evidence="2 3">AJA276-08</strain>
    </source>
</reference>
<feature type="transmembrane region" description="Helical" evidence="1">
    <location>
        <begin position="46"/>
        <end position="65"/>
    </location>
</feature>
<accession>A0ABD3P833</accession>
<comment type="caution">
    <text evidence="2">The sequence shown here is derived from an EMBL/GenBank/DDBJ whole genome shotgun (WGS) entry which is preliminary data.</text>
</comment>
<organism evidence="2 3">
    <name type="scientific">Stephanodiscus triporus</name>
    <dbReference type="NCBI Taxonomy" id="2934178"/>
    <lineage>
        <taxon>Eukaryota</taxon>
        <taxon>Sar</taxon>
        <taxon>Stramenopiles</taxon>
        <taxon>Ochrophyta</taxon>
        <taxon>Bacillariophyta</taxon>
        <taxon>Coscinodiscophyceae</taxon>
        <taxon>Thalassiosirophycidae</taxon>
        <taxon>Stephanodiscales</taxon>
        <taxon>Stephanodiscaceae</taxon>
        <taxon>Stephanodiscus</taxon>
    </lineage>
</organism>
<evidence type="ECO:0000256" key="1">
    <source>
        <dbReference type="SAM" id="Phobius"/>
    </source>
</evidence>
<dbReference type="Proteomes" id="UP001530315">
    <property type="component" value="Unassembled WGS sequence"/>
</dbReference>
<proteinExistence type="predicted"/>
<evidence type="ECO:0000313" key="2">
    <source>
        <dbReference type="EMBL" id="KAL3784434.1"/>
    </source>
</evidence>
<dbReference type="AlphaFoldDB" id="A0ABD3P833"/>
<keyword evidence="1" id="KW-0472">Membrane</keyword>
<gene>
    <name evidence="2" type="ORF">ACHAW5_006540</name>
</gene>
<sequence>MCSDIARAPCVFCHDVKSLAINLATILLFLLPFALYLGDGEKATQYAGAVAAFLVLAVILPPFGWMRPHPYSDIPGNKPLLFRKD</sequence>
<name>A0ABD3P833_9STRA</name>
<dbReference type="EMBL" id="JALLAZ020000929">
    <property type="protein sequence ID" value="KAL3784434.1"/>
    <property type="molecule type" value="Genomic_DNA"/>
</dbReference>